<accession>A0A7W6P1F1</accession>
<dbReference type="CDD" id="cd03205">
    <property type="entry name" value="GST_C_6"/>
    <property type="match status" value="1"/>
</dbReference>
<name>A0A7W6P1F1_9HYPH</name>
<keyword evidence="3" id="KW-1185">Reference proteome</keyword>
<dbReference type="AlphaFoldDB" id="A0A7W6P1F1"/>
<dbReference type="GO" id="GO:0005737">
    <property type="term" value="C:cytoplasm"/>
    <property type="evidence" value="ECO:0007669"/>
    <property type="project" value="TreeGrafter"/>
</dbReference>
<feature type="domain" description="GST N-terminal" evidence="1">
    <location>
        <begin position="1"/>
        <end position="78"/>
    </location>
</feature>
<evidence type="ECO:0000259" key="1">
    <source>
        <dbReference type="PROSITE" id="PS50404"/>
    </source>
</evidence>
<dbReference type="InterPro" id="IPR036282">
    <property type="entry name" value="Glutathione-S-Trfase_C_sf"/>
</dbReference>
<dbReference type="EMBL" id="JACIDU010000004">
    <property type="protein sequence ID" value="MBB4102714.1"/>
    <property type="molecule type" value="Genomic_DNA"/>
</dbReference>
<comment type="caution">
    <text evidence="2">The sequence shown here is derived from an EMBL/GenBank/DDBJ whole genome shotgun (WGS) entry which is preliminary data.</text>
</comment>
<keyword evidence="2" id="KW-0808">Transferase</keyword>
<dbReference type="PROSITE" id="PS50404">
    <property type="entry name" value="GST_NTER"/>
    <property type="match status" value="1"/>
</dbReference>
<dbReference type="EC" id="2.5.1.18" evidence="2"/>
<reference evidence="2 3" key="1">
    <citation type="submission" date="2020-08" db="EMBL/GenBank/DDBJ databases">
        <title>Genomic Encyclopedia of Type Strains, Phase IV (KMG-IV): sequencing the most valuable type-strain genomes for metagenomic binning, comparative biology and taxonomic classification.</title>
        <authorList>
            <person name="Goeker M."/>
        </authorList>
    </citation>
    <scope>NUCLEOTIDE SEQUENCE [LARGE SCALE GENOMIC DNA]</scope>
    <source>
        <strain evidence="2 3">DSM 26385</strain>
    </source>
</reference>
<sequence length="198" mass="21886">MKLLQSSASPYSAKVRMAARYAGIAFEAETVVTADSPAVLVDNNPLGKIPTLLLDDGRPVYDSVAINRHLDRISGGKLYPKDAEAALKTDVLEALGDGLADCLLAIQYEYRTRPADKVHQGWIDKQWTKAKRALALLERDPPAFGETLTAGDFAFAAALGYLLIRFEGQWEADHPTLLGWLDAFKERFPAWDELKPRT</sequence>
<dbReference type="SUPFAM" id="SSF52833">
    <property type="entry name" value="Thioredoxin-like"/>
    <property type="match status" value="1"/>
</dbReference>
<dbReference type="InterPro" id="IPR050983">
    <property type="entry name" value="GST_Omega/HSP26"/>
</dbReference>
<dbReference type="SFLD" id="SFLDS00019">
    <property type="entry name" value="Glutathione_Transferase_(cytos"/>
    <property type="match status" value="1"/>
</dbReference>
<gene>
    <name evidence="2" type="ORF">GGQ66_001257</name>
</gene>
<dbReference type="Pfam" id="PF13409">
    <property type="entry name" value="GST_N_2"/>
    <property type="match status" value="1"/>
</dbReference>
<evidence type="ECO:0000313" key="3">
    <source>
        <dbReference type="Proteomes" id="UP000584824"/>
    </source>
</evidence>
<organism evidence="2 3">
    <name type="scientific">Allorhizobium borbori</name>
    <dbReference type="NCBI Taxonomy" id="485907"/>
    <lineage>
        <taxon>Bacteria</taxon>
        <taxon>Pseudomonadati</taxon>
        <taxon>Pseudomonadota</taxon>
        <taxon>Alphaproteobacteria</taxon>
        <taxon>Hyphomicrobiales</taxon>
        <taxon>Rhizobiaceae</taxon>
        <taxon>Rhizobium/Agrobacterium group</taxon>
        <taxon>Allorhizobium</taxon>
    </lineage>
</organism>
<dbReference type="SUPFAM" id="SSF47616">
    <property type="entry name" value="GST C-terminal domain-like"/>
    <property type="match status" value="1"/>
</dbReference>
<dbReference type="RefSeq" id="WP_183790565.1">
    <property type="nucleotide sequence ID" value="NZ_JACIDU010000004.1"/>
</dbReference>
<dbReference type="InterPro" id="IPR004045">
    <property type="entry name" value="Glutathione_S-Trfase_N"/>
</dbReference>
<dbReference type="InterPro" id="IPR036249">
    <property type="entry name" value="Thioredoxin-like_sf"/>
</dbReference>
<dbReference type="PANTHER" id="PTHR43968">
    <property type="match status" value="1"/>
</dbReference>
<dbReference type="GO" id="GO:0004364">
    <property type="term" value="F:glutathione transferase activity"/>
    <property type="evidence" value="ECO:0007669"/>
    <property type="project" value="UniProtKB-EC"/>
</dbReference>
<evidence type="ECO:0000313" key="2">
    <source>
        <dbReference type="EMBL" id="MBB4102714.1"/>
    </source>
</evidence>
<dbReference type="Gene3D" id="3.40.30.10">
    <property type="entry name" value="Glutaredoxin"/>
    <property type="match status" value="1"/>
</dbReference>
<dbReference type="PANTHER" id="PTHR43968:SF6">
    <property type="entry name" value="GLUTATHIONE S-TRANSFERASE OMEGA"/>
    <property type="match status" value="1"/>
</dbReference>
<dbReference type="InterPro" id="IPR040079">
    <property type="entry name" value="Glutathione_S-Trfase"/>
</dbReference>
<dbReference type="Gene3D" id="1.20.1050.10">
    <property type="match status" value="1"/>
</dbReference>
<proteinExistence type="predicted"/>
<protein>
    <submittedName>
        <fullName evidence="2">Glutathione S-transferase</fullName>
        <ecNumber evidence="2">2.5.1.18</ecNumber>
    </submittedName>
</protein>
<dbReference type="Proteomes" id="UP000584824">
    <property type="component" value="Unassembled WGS sequence"/>
</dbReference>
<dbReference type="Pfam" id="PF13410">
    <property type="entry name" value="GST_C_2"/>
    <property type="match status" value="1"/>
</dbReference>